<organism evidence="2 3">
    <name type="scientific">Anaeramoeba flamelloides</name>
    <dbReference type="NCBI Taxonomy" id="1746091"/>
    <lineage>
        <taxon>Eukaryota</taxon>
        <taxon>Metamonada</taxon>
        <taxon>Anaeramoebidae</taxon>
        <taxon>Anaeramoeba</taxon>
    </lineage>
</organism>
<evidence type="ECO:0000256" key="1">
    <source>
        <dbReference type="SAM" id="Phobius"/>
    </source>
</evidence>
<comment type="caution">
    <text evidence="2">The sequence shown here is derived from an EMBL/GenBank/DDBJ whole genome shotgun (WGS) entry which is preliminary data.</text>
</comment>
<feature type="transmembrane region" description="Helical" evidence="1">
    <location>
        <begin position="173"/>
        <end position="193"/>
    </location>
</feature>
<proteinExistence type="predicted"/>
<feature type="transmembrane region" description="Helical" evidence="1">
    <location>
        <begin position="213"/>
        <end position="234"/>
    </location>
</feature>
<feature type="transmembrane region" description="Helical" evidence="1">
    <location>
        <begin position="117"/>
        <end position="137"/>
    </location>
</feature>
<protein>
    <submittedName>
        <fullName evidence="2">Uncharacterized protein</fullName>
    </submittedName>
</protein>
<reference evidence="2" key="1">
    <citation type="submission" date="2022-08" db="EMBL/GenBank/DDBJ databases">
        <title>Novel sulphate-reducing endosymbionts in the free-living metamonad Anaeramoeba.</title>
        <authorList>
            <person name="Jerlstrom-Hultqvist J."/>
            <person name="Cepicka I."/>
            <person name="Gallot-Lavallee L."/>
            <person name="Salas-Leiva D."/>
            <person name="Curtis B.A."/>
            <person name="Zahonova K."/>
            <person name="Pipaliya S."/>
            <person name="Dacks J."/>
            <person name="Roger A.J."/>
        </authorList>
    </citation>
    <scope>NUCLEOTIDE SEQUENCE</scope>
    <source>
        <strain evidence="2">Busselton2</strain>
    </source>
</reference>
<evidence type="ECO:0000313" key="3">
    <source>
        <dbReference type="Proteomes" id="UP001146793"/>
    </source>
</evidence>
<dbReference type="Proteomes" id="UP001146793">
    <property type="component" value="Unassembled WGS sequence"/>
</dbReference>
<accession>A0AAV7YV40</accession>
<gene>
    <name evidence="2" type="ORF">M0812_22688</name>
</gene>
<dbReference type="PANTHER" id="PTHR12242">
    <property type="entry name" value="OS02G0130600 PROTEIN-RELATED"/>
    <property type="match status" value="1"/>
</dbReference>
<name>A0AAV7YV40_9EUKA</name>
<dbReference type="AlphaFoldDB" id="A0AAV7YV40"/>
<keyword evidence="1" id="KW-0812">Transmembrane</keyword>
<feature type="transmembrane region" description="Helical" evidence="1">
    <location>
        <begin position="33"/>
        <end position="54"/>
    </location>
</feature>
<keyword evidence="1" id="KW-1133">Transmembrane helix</keyword>
<dbReference type="GO" id="GO:0016020">
    <property type="term" value="C:membrane"/>
    <property type="evidence" value="ECO:0007669"/>
    <property type="project" value="TreeGrafter"/>
</dbReference>
<dbReference type="EMBL" id="JANTQA010000047">
    <property type="protein sequence ID" value="KAJ3433722.1"/>
    <property type="molecule type" value="Genomic_DNA"/>
</dbReference>
<sequence>MFWKNIQFFKNFYHETLLVPWFLEKRKHFKAILTVRVVMFLWTLTVILRDFILYPKKNYWPTYFTHWTWVIQCAYQFCISVCSYKLLKLWKKHENASSFQWIPAEWPMTKKFKALAVLWETVFATSILVTGFYWALLYDPKKKTNIFEGLLPHGINTIWTLVEFLFNRDNFPFVRWAFFLPYGIVYVAFYVIIFYTTDYLPYSILHPGKSDGWIWFLMVFVLSYIILGVGKLLAWLRDTHWEKTITLNEIDNGSLLKFANQYLTSSDSNKANEILDVENSSSQSDVSD</sequence>
<evidence type="ECO:0000313" key="2">
    <source>
        <dbReference type="EMBL" id="KAJ3433722.1"/>
    </source>
</evidence>
<keyword evidence="1" id="KW-0472">Membrane</keyword>